<dbReference type="Gene3D" id="3.40.50.720">
    <property type="entry name" value="NAD(P)-binding Rossmann-like Domain"/>
    <property type="match status" value="1"/>
</dbReference>
<dbReference type="InterPro" id="IPR002347">
    <property type="entry name" value="SDR_fam"/>
</dbReference>
<dbReference type="InterPro" id="IPR051911">
    <property type="entry name" value="SDR_oxidoreductase"/>
</dbReference>
<dbReference type="Pfam" id="PF00106">
    <property type="entry name" value="adh_short"/>
    <property type="match status" value="1"/>
</dbReference>
<evidence type="ECO:0000256" key="4">
    <source>
        <dbReference type="RuleBase" id="RU000363"/>
    </source>
</evidence>
<dbReference type="AlphaFoldDB" id="A0A9P1H1L8"/>
<organism evidence="7 8">
    <name type="scientific">Parascedosporium putredinis</name>
    <dbReference type="NCBI Taxonomy" id="1442378"/>
    <lineage>
        <taxon>Eukaryota</taxon>
        <taxon>Fungi</taxon>
        <taxon>Dikarya</taxon>
        <taxon>Ascomycota</taxon>
        <taxon>Pezizomycotina</taxon>
        <taxon>Sordariomycetes</taxon>
        <taxon>Hypocreomycetidae</taxon>
        <taxon>Microascales</taxon>
        <taxon>Microascaceae</taxon>
        <taxon>Parascedosporium</taxon>
    </lineage>
</organism>
<name>A0A9P1H1L8_9PEZI</name>
<comment type="caution">
    <text evidence="7">The sequence shown here is derived from an EMBL/GenBank/DDBJ whole genome shotgun (WGS) entry which is preliminary data.</text>
</comment>
<dbReference type="PANTHER" id="PTHR43976">
    <property type="entry name" value="SHORT CHAIN DEHYDROGENASE"/>
    <property type="match status" value="1"/>
</dbReference>
<dbReference type="InterPro" id="IPR057326">
    <property type="entry name" value="KR_dom"/>
</dbReference>
<dbReference type="PROSITE" id="PS00061">
    <property type="entry name" value="ADH_SHORT"/>
    <property type="match status" value="1"/>
</dbReference>
<dbReference type="Proteomes" id="UP000838763">
    <property type="component" value="Unassembled WGS sequence"/>
</dbReference>
<sequence>MSPLVWLITGSTSGLGAALTNYIASRGDKVIATGRKVEERLGHLKAANVALLELDITAEATTIATQARKAWDIFGRIDVLINNAGVSSMRSAEEADDDYTKNMFEANLFGHMRVTRAFLPLLRSQGEGCIAFTSSSTAWAGLPFMSQYAASKAALSMYAECLHKEIAPLGLSLVSHYMANPMSHMPGDLAKAAAFMVDVVTRNVKDTEVSTQEPTSRKWAVRVALGSDGAGFVRQKCTEMLRLLDDWQEASTGTDRDGEASDAVREMLEFTTII</sequence>
<evidence type="ECO:0000256" key="3">
    <source>
        <dbReference type="ARBA" id="ARBA00023002"/>
    </source>
</evidence>
<evidence type="ECO:0000256" key="5">
    <source>
        <dbReference type="SAM" id="SignalP"/>
    </source>
</evidence>
<feature type="domain" description="Ketoreductase" evidence="6">
    <location>
        <begin position="4"/>
        <end position="181"/>
    </location>
</feature>
<comment type="similarity">
    <text evidence="1 4">Belongs to the short-chain dehydrogenases/reductases (SDR) family.</text>
</comment>
<feature type="chain" id="PRO_5040303711" description="Ketoreductase domain-containing protein" evidence="5">
    <location>
        <begin position="19"/>
        <end position="274"/>
    </location>
</feature>
<dbReference type="InterPro" id="IPR036291">
    <property type="entry name" value="NAD(P)-bd_dom_sf"/>
</dbReference>
<dbReference type="SMART" id="SM00822">
    <property type="entry name" value="PKS_KR"/>
    <property type="match status" value="1"/>
</dbReference>
<dbReference type="GO" id="GO:0016491">
    <property type="term" value="F:oxidoreductase activity"/>
    <property type="evidence" value="ECO:0007669"/>
    <property type="project" value="UniProtKB-KW"/>
</dbReference>
<reference evidence="7" key="1">
    <citation type="submission" date="2022-11" db="EMBL/GenBank/DDBJ databases">
        <authorList>
            <person name="Scott C."/>
            <person name="Bruce N."/>
        </authorList>
    </citation>
    <scope>NUCLEOTIDE SEQUENCE</scope>
</reference>
<accession>A0A9P1H1L8</accession>
<keyword evidence="8" id="KW-1185">Reference proteome</keyword>
<evidence type="ECO:0000256" key="2">
    <source>
        <dbReference type="ARBA" id="ARBA00022857"/>
    </source>
</evidence>
<gene>
    <name evidence="7" type="ORF">PPNO1_LOCUS4030</name>
</gene>
<dbReference type="InterPro" id="IPR020904">
    <property type="entry name" value="Sc_DH/Rdtase_CS"/>
</dbReference>
<dbReference type="SUPFAM" id="SSF51735">
    <property type="entry name" value="NAD(P)-binding Rossmann-fold domains"/>
    <property type="match status" value="1"/>
</dbReference>
<evidence type="ECO:0000313" key="8">
    <source>
        <dbReference type="Proteomes" id="UP000838763"/>
    </source>
</evidence>
<keyword evidence="2" id="KW-0521">NADP</keyword>
<proteinExistence type="inferred from homology"/>
<keyword evidence="5" id="KW-0732">Signal</keyword>
<dbReference type="PANTHER" id="PTHR43976:SF16">
    <property type="entry name" value="SHORT-CHAIN DEHYDROGENASE_REDUCTASE FAMILY PROTEIN"/>
    <property type="match status" value="1"/>
</dbReference>
<dbReference type="EMBL" id="CALLCH030000011">
    <property type="protein sequence ID" value="CAI4214299.1"/>
    <property type="molecule type" value="Genomic_DNA"/>
</dbReference>
<evidence type="ECO:0000256" key="1">
    <source>
        <dbReference type="ARBA" id="ARBA00006484"/>
    </source>
</evidence>
<keyword evidence="3" id="KW-0560">Oxidoreductase</keyword>
<evidence type="ECO:0000259" key="6">
    <source>
        <dbReference type="SMART" id="SM00822"/>
    </source>
</evidence>
<feature type="signal peptide" evidence="5">
    <location>
        <begin position="1"/>
        <end position="18"/>
    </location>
</feature>
<dbReference type="PRINTS" id="PR00080">
    <property type="entry name" value="SDRFAMILY"/>
</dbReference>
<dbReference type="OrthoDB" id="1274115at2759"/>
<evidence type="ECO:0000313" key="7">
    <source>
        <dbReference type="EMBL" id="CAI4214299.1"/>
    </source>
</evidence>
<protein>
    <recommendedName>
        <fullName evidence="6">Ketoreductase domain-containing protein</fullName>
    </recommendedName>
</protein>
<dbReference type="PRINTS" id="PR00081">
    <property type="entry name" value="GDHRDH"/>
</dbReference>